<evidence type="ECO:0000259" key="1">
    <source>
        <dbReference type="Pfam" id="PF01243"/>
    </source>
</evidence>
<dbReference type="InterPro" id="IPR037119">
    <property type="entry name" value="Haem_oxidase_HugZ-like_sf"/>
</dbReference>
<protein>
    <submittedName>
        <fullName evidence="3">Pyridoxamine 5'-phosphate oxidase family protein</fullName>
    </submittedName>
</protein>
<dbReference type="AlphaFoldDB" id="A0A9E7ZIQ6"/>
<dbReference type="InterPro" id="IPR019595">
    <property type="entry name" value="DUF2470"/>
</dbReference>
<evidence type="ECO:0000313" key="3">
    <source>
        <dbReference type="EMBL" id="UZF86610.1"/>
    </source>
</evidence>
<dbReference type="PANTHER" id="PTHR13343">
    <property type="entry name" value="CREG1 PROTEIN"/>
    <property type="match status" value="1"/>
</dbReference>
<feature type="domain" description="DUF2470" evidence="2">
    <location>
        <begin position="175"/>
        <end position="244"/>
    </location>
</feature>
<dbReference type="Pfam" id="PF01243">
    <property type="entry name" value="PNPOx_N"/>
    <property type="match status" value="1"/>
</dbReference>
<dbReference type="InterPro" id="IPR011576">
    <property type="entry name" value="Pyridox_Oxase_N"/>
</dbReference>
<dbReference type="PANTHER" id="PTHR13343:SF17">
    <property type="entry name" value="CELLULAR REPRESSOR OF E1A-STIMULATED GENES, ISOFORM A"/>
    <property type="match status" value="1"/>
</dbReference>
<name>A0A9E7ZIQ6_9HYPH</name>
<organism evidence="3">
    <name type="scientific">Bosea sp. NBC_00436</name>
    <dbReference type="NCBI Taxonomy" id="2969620"/>
    <lineage>
        <taxon>Bacteria</taxon>
        <taxon>Pseudomonadati</taxon>
        <taxon>Pseudomonadota</taxon>
        <taxon>Alphaproteobacteria</taxon>
        <taxon>Hyphomicrobiales</taxon>
        <taxon>Boseaceae</taxon>
        <taxon>Bosea</taxon>
    </lineage>
</organism>
<feature type="domain" description="Pyridoxamine 5'-phosphate oxidase N-terminal" evidence="1">
    <location>
        <begin position="19"/>
        <end position="143"/>
    </location>
</feature>
<accession>A0A9E7ZIQ6</accession>
<dbReference type="GO" id="GO:0005737">
    <property type="term" value="C:cytoplasm"/>
    <property type="evidence" value="ECO:0007669"/>
    <property type="project" value="UniProtKB-ARBA"/>
</dbReference>
<proteinExistence type="predicted"/>
<dbReference type="Gene3D" id="3.20.180.10">
    <property type="entry name" value="PNP-oxidase-like"/>
    <property type="match status" value="1"/>
</dbReference>
<dbReference type="EMBL" id="CP102774">
    <property type="protein sequence ID" value="UZF86610.1"/>
    <property type="molecule type" value="Genomic_DNA"/>
</dbReference>
<gene>
    <name evidence="3" type="ORF">NWE54_23020</name>
</gene>
<dbReference type="Pfam" id="PF10615">
    <property type="entry name" value="DUF2470"/>
    <property type="match status" value="1"/>
</dbReference>
<evidence type="ECO:0000259" key="2">
    <source>
        <dbReference type="Pfam" id="PF10615"/>
    </source>
</evidence>
<dbReference type="SUPFAM" id="SSF50475">
    <property type="entry name" value="FMN-binding split barrel"/>
    <property type="match status" value="1"/>
</dbReference>
<reference evidence="3" key="1">
    <citation type="submission" date="2022-08" db="EMBL/GenBank/DDBJ databases">
        <title>Complete Genome Sequences of 2 Bosea sp. soil isolates.</title>
        <authorList>
            <person name="Alvarez Arevalo M."/>
            <person name="Sterndorff E.B."/>
            <person name="Faurdal D."/>
            <person name="Joergensen T.S."/>
            <person name="Weber T."/>
        </authorList>
    </citation>
    <scope>NUCLEOTIDE SEQUENCE</scope>
    <source>
        <strain evidence="3">NBC_00436</strain>
    </source>
</reference>
<sequence>MAKPARDVIQPMDEAVRLEAKGLLREARSAALATLGSDGHPSASLVGIATDIDGTPVILISGLAAHTGNLANDPRASLLISPGGKGDPLAHARITLKVRARKVERESEEGARVRRRYLARQPKAALYADFPDFSFFALDIEGASLNGGFARAFAPTPADLMSDPAHAVALAEIEAGAVAHMNEDHAETIGLYASRLLGAKAGDWRAIGLDPDGLDMALGSAVLRLPFPAPVDGPGSLRRVLAELAAKARAQAA</sequence>
<dbReference type="InterPro" id="IPR012349">
    <property type="entry name" value="Split_barrel_FMN-bd"/>
</dbReference>
<dbReference type="Gene3D" id="2.30.110.10">
    <property type="entry name" value="Electron Transport, Fmn-binding Protein, Chain A"/>
    <property type="match status" value="1"/>
</dbReference>